<dbReference type="AlphaFoldDB" id="A0A3L7AIN5"/>
<gene>
    <name evidence="1" type="ORF">D9R14_07700</name>
</gene>
<name>A0A3L7AIN5_9HYPH</name>
<accession>A0A3L7AIN5</accession>
<sequence>MSENPSFSLNVHGPLHRAHASAGIGALEMEFARSCGPSVTIFLSDHALAAKLAAAINAVLDQHEADTARVAAAHAAAASQRSAA</sequence>
<protein>
    <submittedName>
        <fullName evidence="1">Uncharacterized protein</fullName>
    </submittedName>
</protein>
<dbReference type="RefSeq" id="WP_121622748.1">
    <property type="nucleotide sequence ID" value="NZ_JACIIW010000001.1"/>
</dbReference>
<evidence type="ECO:0000313" key="2">
    <source>
        <dbReference type="Proteomes" id="UP000269692"/>
    </source>
</evidence>
<keyword evidence="2" id="KW-1185">Reference proteome</keyword>
<organism evidence="1 2">
    <name type="scientific">Xanthobacter tagetidis</name>
    <dbReference type="NCBI Taxonomy" id="60216"/>
    <lineage>
        <taxon>Bacteria</taxon>
        <taxon>Pseudomonadati</taxon>
        <taxon>Pseudomonadota</taxon>
        <taxon>Alphaproteobacteria</taxon>
        <taxon>Hyphomicrobiales</taxon>
        <taxon>Xanthobacteraceae</taxon>
        <taxon>Xanthobacter</taxon>
    </lineage>
</organism>
<reference evidence="1 2" key="1">
    <citation type="submission" date="2018-10" db="EMBL/GenBank/DDBJ databases">
        <title>Xanthobacter tagetidis genome sequencing and assembly.</title>
        <authorList>
            <person name="Maclea K.S."/>
            <person name="Goen A.E."/>
            <person name="Fatima S.A."/>
        </authorList>
    </citation>
    <scope>NUCLEOTIDE SEQUENCE [LARGE SCALE GENOMIC DNA]</scope>
    <source>
        <strain evidence="1 2">ATCC 700314</strain>
    </source>
</reference>
<dbReference type="EMBL" id="RCTF01000005">
    <property type="protein sequence ID" value="RLP79538.1"/>
    <property type="molecule type" value="Genomic_DNA"/>
</dbReference>
<proteinExistence type="predicted"/>
<dbReference type="Proteomes" id="UP000269692">
    <property type="component" value="Unassembled WGS sequence"/>
</dbReference>
<evidence type="ECO:0000313" key="1">
    <source>
        <dbReference type="EMBL" id="RLP79538.1"/>
    </source>
</evidence>
<comment type="caution">
    <text evidence="1">The sequence shown here is derived from an EMBL/GenBank/DDBJ whole genome shotgun (WGS) entry which is preliminary data.</text>
</comment>